<sequence length="461" mass="52397">MAHQDLFAIQRETHVRIRDAHIAEPGTGFGALRWLALTENDDDPGVDEALDHWAREVLTRELGGPPAEAQVEKLKPLLAEARKGAYGDVFRASTGDYKENGKLGELPKTRTKPKVDIMEAFELYCSQPRIKGGLDGPTAKRWRPVIERFIGWIKHRDLARVTPQDAVRWRDYMISQGIAPKAVRDVWLAAPRSIATHMLNALRLEINPFAGIKVEGVKAWKEDDERGFDPEQALTILSATLATPSHLISAEMRAARRWVPWICAYTGARVNEITSLLPSDVQPILGHWCFVLRPEITKGKRLRRVPVHKHLREQKFIEYVEERRKLGKPLFYDPVRARGGKGANPQWQKVAERLGDWVRDTLKITGVQPNHGWRHLWREIVRGTKMKPELCDYMCGHESKSGTGARYGKRKLPVLAKELALFPRFKVPALNRPPMPLKRTRRSPQQIAADKAESTARRATA</sequence>
<feature type="compositionally biased region" description="Basic and acidic residues" evidence="2">
    <location>
        <begin position="450"/>
        <end position="461"/>
    </location>
</feature>
<accession>A0A1Y2JPD3</accession>
<dbReference type="Proteomes" id="UP000193335">
    <property type="component" value="Unassembled WGS sequence"/>
</dbReference>
<dbReference type="RefSeq" id="WP_085401345.1">
    <property type="nucleotide sequence ID" value="NZ_NAFL01000251.1"/>
</dbReference>
<dbReference type="EMBL" id="NAFL01000251">
    <property type="protein sequence ID" value="OSJ32093.1"/>
    <property type="molecule type" value="Genomic_DNA"/>
</dbReference>
<dbReference type="InterPro" id="IPR013762">
    <property type="entry name" value="Integrase-like_cat_sf"/>
</dbReference>
<gene>
    <name evidence="3" type="ORF">BSZ19_19815</name>
</gene>
<evidence type="ECO:0000313" key="4">
    <source>
        <dbReference type="Proteomes" id="UP000193335"/>
    </source>
</evidence>
<dbReference type="GO" id="GO:0006310">
    <property type="term" value="P:DNA recombination"/>
    <property type="evidence" value="ECO:0007669"/>
    <property type="project" value="UniProtKB-KW"/>
</dbReference>
<proteinExistence type="predicted"/>
<comment type="caution">
    <text evidence="3">The sequence shown here is derived from an EMBL/GenBank/DDBJ whole genome shotgun (WGS) entry which is preliminary data.</text>
</comment>
<evidence type="ECO:0008006" key="5">
    <source>
        <dbReference type="Google" id="ProtNLM"/>
    </source>
</evidence>
<reference evidence="3 4" key="1">
    <citation type="submission" date="2017-03" db="EMBL/GenBank/DDBJ databases">
        <title>Whole genome sequences of fourteen strains of Bradyrhizobium canariense and one strain of Bradyrhizobium japonicum isolated from Lupinus (Papilionoideae: Genisteae) species in Algeria.</title>
        <authorList>
            <person name="Crovadore J."/>
            <person name="Chekireb D."/>
            <person name="Brachmann A."/>
            <person name="Chablais R."/>
            <person name="Cochard B."/>
            <person name="Lefort F."/>
        </authorList>
    </citation>
    <scope>NUCLEOTIDE SEQUENCE [LARGE SCALE GENOMIC DNA]</scope>
    <source>
        <strain evidence="3 4">UBMA197</strain>
    </source>
</reference>
<dbReference type="InterPro" id="IPR011010">
    <property type="entry name" value="DNA_brk_join_enz"/>
</dbReference>
<evidence type="ECO:0000256" key="1">
    <source>
        <dbReference type="ARBA" id="ARBA00023172"/>
    </source>
</evidence>
<dbReference type="AlphaFoldDB" id="A0A1Y2JPD3"/>
<dbReference type="GO" id="GO:0015074">
    <property type="term" value="P:DNA integration"/>
    <property type="evidence" value="ECO:0007669"/>
    <property type="project" value="InterPro"/>
</dbReference>
<dbReference type="SUPFAM" id="SSF56349">
    <property type="entry name" value="DNA breaking-rejoining enzymes"/>
    <property type="match status" value="1"/>
</dbReference>
<organism evidence="3 4">
    <name type="scientific">Bradyrhizobium japonicum</name>
    <dbReference type="NCBI Taxonomy" id="375"/>
    <lineage>
        <taxon>Bacteria</taxon>
        <taxon>Pseudomonadati</taxon>
        <taxon>Pseudomonadota</taxon>
        <taxon>Alphaproteobacteria</taxon>
        <taxon>Hyphomicrobiales</taxon>
        <taxon>Nitrobacteraceae</taxon>
        <taxon>Bradyrhizobium</taxon>
    </lineage>
</organism>
<feature type="region of interest" description="Disordered" evidence="2">
    <location>
        <begin position="432"/>
        <end position="461"/>
    </location>
</feature>
<evidence type="ECO:0000313" key="3">
    <source>
        <dbReference type="EMBL" id="OSJ32093.1"/>
    </source>
</evidence>
<keyword evidence="1" id="KW-0233">DNA recombination</keyword>
<dbReference type="Gene3D" id="1.10.443.10">
    <property type="entry name" value="Intergrase catalytic core"/>
    <property type="match status" value="1"/>
</dbReference>
<evidence type="ECO:0000256" key="2">
    <source>
        <dbReference type="SAM" id="MobiDB-lite"/>
    </source>
</evidence>
<protein>
    <recommendedName>
        <fullName evidence="5">Integrase</fullName>
    </recommendedName>
</protein>
<dbReference type="GO" id="GO:0003677">
    <property type="term" value="F:DNA binding"/>
    <property type="evidence" value="ECO:0007669"/>
    <property type="project" value="InterPro"/>
</dbReference>
<name>A0A1Y2JPD3_BRAJP</name>